<comment type="caution">
    <text evidence="2">The sequence shown here is derived from an EMBL/GenBank/DDBJ whole genome shotgun (WGS) entry which is preliminary data.</text>
</comment>
<protein>
    <submittedName>
        <fullName evidence="2">Transcriptional regulator, MerR family</fullName>
    </submittedName>
</protein>
<dbReference type="AlphaFoldDB" id="H3KES3"/>
<dbReference type="SUPFAM" id="SSF46955">
    <property type="entry name" value="Putative DNA-binding domain"/>
    <property type="match status" value="1"/>
</dbReference>
<dbReference type="RefSeq" id="WP_008542106.1">
    <property type="nucleotide sequence ID" value="NZ_JH604951.1"/>
</dbReference>
<dbReference type="OrthoDB" id="9808480at2"/>
<dbReference type="STRING" id="762967.HMPREF9440_01238"/>
<accession>H3KES3</accession>
<dbReference type="Proteomes" id="UP000004956">
    <property type="component" value="Unassembled WGS sequence"/>
</dbReference>
<dbReference type="InterPro" id="IPR009061">
    <property type="entry name" value="DNA-bd_dom_put_sf"/>
</dbReference>
<evidence type="ECO:0000313" key="3">
    <source>
        <dbReference type="Proteomes" id="UP000004956"/>
    </source>
</evidence>
<reference evidence="2 3" key="1">
    <citation type="submission" date="2011-11" db="EMBL/GenBank/DDBJ databases">
        <authorList>
            <person name="Weinstock G."/>
            <person name="Sodergren E."/>
            <person name="Clifton S."/>
            <person name="Fulton L."/>
            <person name="Fulton B."/>
            <person name="Courtney L."/>
            <person name="Fronick C."/>
            <person name="Harrison M."/>
            <person name="Strong C."/>
            <person name="Farmer C."/>
            <person name="Delahaunty K."/>
            <person name="Markovic C."/>
            <person name="Hall O."/>
            <person name="Minx P."/>
            <person name="Tomlinson C."/>
            <person name="Mitreva M."/>
            <person name="Hou S."/>
            <person name="Chen J."/>
            <person name="Wollam A."/>
            <person name="Pepin K.H."/>
            <person name="Johnson M."/>
            <person name="Bhonagiri V."/>
            <person name="Zhang X."/>
            <person name="Suruliraj S."/>
            <person name="Warren W."/>
            <person name="Chinwalla A."/>
            <person name="Mardis E.R."/>
            <person name="Wilson R.K."/>
        </authorList>
    </citation>
    <scope>NUCLEOTIDE SEQUENCE [LARGE SCALE GENOMIC DNA]</scope>
    <source>
        <strain evidence="2 3">YIT 11816</strain>
    </source>
</reference>
<dbReference type="PATRIC" id="fig|762967.3.peg.979"/>
<dbReference type="HOGENOM" id="CLU_1420801_0_0_4"/>
<evidence type="ECO:0000313" key="2">
    <source>
        <dbReference type="EMBL" id="EHY31394.1"/>
    </source>
</evidence>
<dbReference type="InterPro" id="IPR000551">
    <property type="entry name" value="MerR-type_HTH_dom"/>
</dbReference>
<dbReference type="GO" id="GO:0006355">
    <property type="term" value="P:regulation of DNA-templated transcription"/>
    <property type="evidence" value="ECO:0007669"/>
    <property type="project" value="InterPro"/>
</dbReference>
<dbReference type="Pfam" id="PF13411">
    <property type="entry name" value="MerR_1"/>
    <property type="match status" value="1"/>
</dbReference>
<sequence>MTQTTSTPNVEADTFNMFRLSAITGLTPRTIRYYIAKGLCPKPYGQRRGAYYDRTHVVALMELKRRKEQGYRLSELKASKADGEPLPERAVEDLPAHEAQPPRADAANTSRDESFYPLSKDGARFAKSVSTHPDGTLVRYRKTEHYEILPGLELSFAQHQCPMHIDPEVIASIADDIYNRLANPVQTAKQQ</sequence>
<proteinExistence type="predicted"/>
<evidence type="ECO:0000259" key="1">
    <source>
        <dbReference type="SMART" id="SM00422"/>
    </source>
</evidence>
<dbReference type="GO" id="GO:0003677">
    <property type="term" value="F:DNA binding"/>
    <property type="evidence" value="ECO:0007669"/>
    <property type="project" value="InterPro"/>
</dbReference>
<keyword evidence="3" id="KW-1185">Reference proteome</keyword>
<name>H3KES3_9BURK</name>
<organism evidence="2 3">
    <name type="scientific">Sutterella parvirubra YIT 11816</name>
    <dbReference type="NCBI Taxonomy" id="762967"/>
    <lineage>
        <taxon>Bacteria</taxon>
        <taxon>Pseudomonadati</taxon>
        <taxon>Pseudomonadota</taxon>
        <taxon>Betaproteobacteria</taxon>
        <taxon>Burkholderiales</taxon>
        <taxon>Sutterellaceae</taxon>
        <taxon>Sutterella</taxon>
    </lineage>
</organism>
<dbReference type="Gene3D" id="1.10.1660.10">
    <property type="match status" value="1"/>
</dbReference>
<dbReference type="SMART" id="SM00422">
    <property type="entry name" value="HTH_MERR"/>
    <property type="match status" value="1"/>
</dbReference>
<gene>
    <name evidence="2" type="ORF">HMPREF9440_01238</name>
</gene>
<feature type="domain" description="HTH merR-type" evidence="1">
    <location>
        <begin position="15"/>
        <end position="83"/>
    </location>
</feature>
<dbReference type="EMBL" id="AFBQ01000170">
    <property type="protein sequence ID" value="EHY31394.1"/>
    <property type="molecule type" value="Genomic_DNA"/>
</dbReference>